<protein>
    <recommendedName>
        <fullName evidence="2">HTH hxlR-type domain-containing protein</fullName>
    </recommendedName>
</protein>
<dbReference type="RefSeq" id="WP_050024790.1">
    <property type="nucleotide sequence ID" value="NZ_JNFH02000028.1"/>
</dbReference>
<dbReference type="InterPro" id="IPR036390">
    <property type="entry name" value="WH_DNA-bd_sf"/>
</dbReference>
<dbReference type="SUPFAM" id="SSF46785">
    <property type="entry name" value="Winged helix' DNA-binding domain"/>
    <property type="match status" value="1"/>
</dbReference>
<dbReference type="Proteomes" id="UP000053331">
    <property type="component" value="Unassembled WGS sequence"/>
</dbReference>
<evidence type="ECO:0000256" key="1">
    <source>
        <dbReference type="SAM" id="MobiDB-lite"/>
    </source>
</evidence>
<dbReference type="Pfam" id="PF01638">
    <property type="entry name" value="HxlR"/>
    <property type="match status" value="1"/>
</dbReference>
<comment type="caution">
    <text evidence="3">The sequence shown here is derived from an EMBL/GenBank/DDBJ whole genome shotgun (WGS) entry which is preliminary data.</text>
</comment>
<dbReference type="Gene3D" id="1.10.10.10">
    <property type="entry name" value="Winged helix-like DNA-binding domain superfamily/Winged helix DNA-binding domain"/>
    <property type="match status" value="1"/>
</dbReference>
<organism evidence="3 4">
    <name type="scientific">Halorubrum saccharovorum</name>
    <dbReference type="NCBI Taxonomy" id="2248"/>
    <lineage>
        <taxon>Archaea</taxon>
        <taxon>Methanobacteriati</taxon>
        <taxon>Methanobacteriota</taxon>
        <taxon>Stenosarchaea group</taxon>
        <taxon>Halobacteria</taxon>
        <taxon>Halobacteriales</taxon>
        <taxon>Haloferacaceae</taxon>
        <taxon>Halorubrum</taxon>
    </lineage>
</organism>
<keyword evidence="4" id="KW-1185">Reference proteome</keyword>
<dbReference type="EMBL" id="JNFH02000028">
    <property type="protein sequence ID" value="KKF39661.1"/>
    <property type="molecule type" value="Genomic_DNA"/>
</dbReference>
<proteinExistence type="predicted"/>
<feature type="compositionally biased region" description="Acidic residues" evidence="1">
    <location>
        <begin position="143"/>
        <end position="159"/>
    </location>
</feature>
<feature type="region of interest" description="Disordered" evidence="1">
    <location>
        <begin position="119"/>
        <end position="159"/>
    </location>
</feature>
<dbReference type="AlphaFoldDB" id="A0A0F8AV98"/>
<sequence length="159" mass="18297">MADTLREFFELRGGIGLLVVLKGGSKRFKHLNDRLQISSSTLSKRIGEAKDLGLITPEIDDRETSVKNQYRVTERGQYVVAKMERLDIIHAYRTMLDMQAQVEDGKHELVEWIGGEKTKEELARRSDSDPYVDPFGEDVTGFSEEDSDRDYDDEFFTKE</sequence>
<gene>
    <name evidence="3" type="ORF">FK85_26800</name>
</gene>
<dbReference type="InterPro" id="IPR002577">
    <property type="entry name" value="HTH_HxlR"/>
</dbReference>
<feature type="domain" description="HTH hxlR-type" evidence="2">
    <location>
        <begin position="17"/>
        <end position="86"/>
    </location>
</feature>
<name>A0A0F8AV98_9EURY</name>
<dbReference type="OrthoDB" id="350507at2157"/>
<evidence type="ECO:0000313" key="3">
    <source>
        <dbReference type="EMBL" id="KKF39661.1"/>
    </source>
</evidence>
<feature type="compositionally biased region" description="Basic and acidic residues" evidence="1">
    <location>
        <begin position="119"/>
        <end position="128"/>
    </location>
</feature>
<accession>A0A0F8AV98</accession>
<evidence type="ECO:0000313" key="4">
    <source>
        <dbReference type="Proteomes" id="UP000053331"/>
    </source>
</evidence>
<evidence type="ECO:0000259" key="2">
    <source>
        <dbReference type="Pfam" id="PF01638"/>
    </source>
</evidence>
<reference evidence="3 4" key="1">
    <citation type="journal article" date="2015" name="Genome Announc.">
        <title>Draft genome sequence of a Halorubrum H3 strain isolated from the burlinskoye salt lake (Altai Krai, Russia).</title>
        <authorList>
            <person name="Rozanov A.S."/>
            <person name="Bryanskaya A.V."/>
            <person name="Malup T.K."/>
            <person name="Kotenko A.V."/>
            <person name="Peltek S.E."/>
        </authorList>
    </citation>
    <scope>NUCLEOTIDE SEQUENCE [LARGE SCALE GENOMIC DNA]</scope>
    <source>
        <strain evidence="3 4">H3</strain>
    </source>
</reference>
<dbReference type="InterPro" id="IPR036388">
    <property type="entry name" value="WH-like_DNA-bd_sf"/>
</dbReference>